<proteinExistence type="predicted"/>
<keyword evidence="3" id="KW-1185">Reference proteome</keyword>
<dbReference type="GO" id="GO:0035091">
    <property type="term" value="F:phosphatidylinositol binding"/>
    <property type="evidence" value="ECO:0007669"/>
    <property type="project" value="InterPro"/>
</dbReference>
<reference evidence="2" key="1">
    <citation type="submission" date="2023-05" db="EMBL/GenBank/DDBJ databases">
        <authorList>
            <person name="Huff M."/>
        </authorList>
    </citation>
    <scope>NUCLEOTIDE SEQUENCE</scope>
</reference>
<sequence length="305" mass="33489">MASLVLNEDPSPPSNNSKSFPHDPLSSSPPLVEIPTDDTDPLHPPHDPLSSSPQFVEILTDDTDPLHRPSTNQVLPSHSSINSILEPPSYADAIFQSFDSDYVASPEVNSQDQSLSVLPPFSSDYIKICVSDPQKEHEQSGSLVPEGSYYFTYVITTFTNLPEFNGAEFNFVEILTDDTDPLHQPSTNQVLPSHSSINSILEPPSYADAIFQSFDSDYVASPEVNSQDQSLSVLPSFSSDYIKICVSDPQKEHEQSGSLVPEGSYYFTYVITTFTNLPEFNGAEFNVRRSKARTVAALCGAGRGW</sequence>
<dbReference type="InterPro" id="IPR036871">
    <property type="entry name" value="PX_dom_sf"/>
</dbReference>
<dbReference type="PANTHER" id="PTHR46757:SF2">
    <property type="entry name" value="OS05G0346100 PROTEIN"/>
    <property type="match status" value="1"/>
</dbReference>
<dbReference type="EMBL" id="OU503038">
    <property type="protein sequence ID" value="CAI9757676.1"/>
    <property type="molecule type" value="Genomic_DNA"/>
</dbReference>
<organism evidence="2 3">
    <name type="scientific">Fraxinus pennsylvanica</name>
    <dbReference type="NCBI Taxonomy" id="56036"/>
    <lineage>
        <taxon>Eukaryota</taxon>
        <taxon>Viridiplantae</taxon>
        <taxon>Streptophyta</taxon>
        <taxon>Embryophyta</taxon>
        <taxon>Tracheophyta</taxon>
        <taxon>Spermatophyta</taxon>
        <taxon>Magnoliopsida</taxon>
        <taxon>eudicotyledons</taxon>
        <taxon>Gunneridae</taxon>
        <taxon>Pentapetalae</taxon>
        <taxon>asterids</taxon>
        <taxon>lamiids</taxon>
        <taxon>Lamiales</taxon>
        <taxon>Oleaceae</taxon>
        <taxon>Oleeae</taxon>
        <taxon>Fraxinus</taxon>
    </lineage>
</organism>
<protein>
    <submittedName>
        <fullName evidence="2">Uncharacterized protein</fullName>
    </submittedName>
</protein>
<dbReference type="InterPro" id="IPR044279">
    <property type="entry name" value="SNX2A/B"/>
</dbReference>
<dbReference type="PANTHER" id="PTHR46757">
    <property type="entry name" value="SORTING NEXIN-RELATED"/>
    <property type="match status" value="1"/>
</dbReference>
<gene>
    <name evidence="2" type="ORF">FPE_LOCUS5106</name>
</gene>
<feature type="region of interest" description="Disordered" evidence="1">
    <location>
        <begin position="1"/>
        <end position="56"/>
    </location>
</feature>
<evidence type="ECO:0000313" key="2">
    <source>
        <dbReference type="EMBL" id="CAI9757676.1"/>
    </source>
</evidence>
<accession>A0AAD2DNC1</accession>
<evidence type="ECO:0000256" key="1">
    <source>
        <dbReference type="SAM" id="MobiDB-lite"/>
    </source>
</evidence>
<evidence type="ECO:0000313" key="3">
    <source>
        <dbReference type="Proteomes" id="UP000834106"/>
    </source>
</evidence>
<dbReference type="Gene3D" id="3.30.1520.10">
    <property type="entry name" value="Phox-like domain"/>
    <property type="match status" value="1"/>
</dbReference>
<dbReference type="AlphaFoldDB" id="A0AAD2DNC1"/>
<name>A0AAD2DNC1_9LAMI</name>
<dbReference type="Proteomes" id="UP000834106">
    <property type="component" value="Chromosome 3"/>
</dbReference>
<dbReference type="GO" id="GO:0031410">
    <property type="term" value="C:cytoplasmic vesicle"/>
    <property type="evidence" value="ECO:0007669"/>
    <property type="project" value="UniProtKB-ARBA"/>
</dbReference>